<dbReference type="RefSeq" id="XP_016585507.1">
    <property type="nucleotide sequence ID" value="XM_016731175.1"/>
</dbReference>
<dbReference type="InterPro" id="IPR053018">
    <property type="entry name" value="Elsinochrome_Biosynth-Asso"/>
</dbReference>
<evidence type="ECO:0000256" key="1">
    <source>
        <dbReference type="SAM" id="MobiDB-lite"/>
    </source>
</evidence>
<reference evidence="3 4" key="1">
    <citation type="journal article" date="2014" name="BMC Genomics">
        <title>Comparative genomics of the major fungal agents of human and animal Sporotrichosis: Sporothrix schenckii and Sporothrix brasiliensis.</title>
        <authorList>
            <person name="Teixeira M.M."/>
            <person name="de Almeida L.G."/>
            <person name="Kubitschek-Barreira P."/>
            <person name="Alves F.L."/>
            <person name="Kioshima E.S."/>
            <person name="Abadio A.K."/>
            <person name="Fernandes L."/>
            <person name="Derengowski L.S."/>
            <person name="Ferreira K.S."/>
            <person name="Souza R.C."/>
            <person name="Ruiz J.C."/>
            <person name="de Andrade N.C."/>
            <person name="Paes H.C."/>
            <person name="Nicola A.M."/>
            <person name="Albuquerque P."/>
            <person name="Gerber A.L."/>
            <person name="Martins V.P."/>
            <person name="Peconick L.D."/>
            <person name="Neto A.V."/>
            <person name="Chaucanez C.B."/>
            <person name="Silva P.A."/>
            <person name="Cunha O.L."/>
            <person name="de Oliveira F.F."/>
            <person name="dos Santos T.C."/>
            <person name="Barros A.L."/>
            <person name="Soares M.A."/>
            <person name="de Oliveira L.M."/>
            <person name="Marini M.M."/>
            <person name="Villalobos-Duno H."/>
            <person name="Cunha M.M."/>
            <person name="de Hoog S."/>
            <person name="da Silveira J.F."/>
            <person name="Henrissat B."/>
            <person name="Nino-Vega G.A."/>
            <person name="Cisalpino P.S."/>
            <person name="Mora-Montes H.M."/>
            <person name="Almeida S.R."/>
            <person name="Stajich J.E."/>
            <person name="Lopes-Bezerra L.M."/>
            <person name="Vasconcelos A.T."/>
            <person name="Felipe M.S."/>
        </authorList>
    </citation>
    <scope>NUCLEOTIDE SEQUENCE [LARGE SCALE GENOMIC DNA]</scope>
    <source>
        <strain evidence="3 4">1099-18</strain>
    </source>
</reference>
<dbReference type="Proteomes" id="UP000033710">
    <property type="component" value="Unassembled WGS sequence"/>
</dbReference>
<keyword evidence="2" id="KW-0472">Membrane</keyword>
<dbReference type="OrthoDB" id="5414615at2759"/>
<sequence length="361" mass="38072">MAADCSVVPTSTPSNSGIAGAGVLLSFIITAAVALSISAVLVFSDTWGRAARQRKASGSSSASTSSFAIIGRKLLNSYSDQQIVTGIGIQSLGLSQISSLVPYHFFLIWMLGLLSTAVHNAALLALVHDFRRDWVLRWLRQALMFVNLALSCIYGIFVLRELAAGLPQTLPMVCALESGVPKNTTIATGDGKGDTTAAWSGSAGAFQFIATVAVVAGNCVVFILSTWYLHSRAQRFYRIVQLVGLALMAAVAIGVAVRIVLLSQAFGHPSVSLSDVGETQWSFGQLLSLLMLLLPLISVVEIARGEIKVAPPVQDDGSGHGGSGDTVPLVEHQLPMGKAGHTSFQPTPFFSSSSRRTNSGR</sequence>
<accession>A0A0F2M3T6</accession>
<dbReference type="PANTHER" id="PTHR37577:SF1">
    <property type="entry name" value="INTEGRAL MEMBRANE PROTEIN"/>
    <property type="match status" value="1"/>
</dbReference>
<dbReference type="AlphaFoldDB" id="A0A0F2M3T6"/>
<evidence type="ECO:0000313" key="3">
    <source>
        <dbReference type="EMBL" id="KJR82831.1"/>
    </source>
</evidence>
<gene>
    <name evidence="3" type="ORF">SPSK_04367</name>
</gene>
<feature type="compositionally biased region" description="Low complexity" evidence="1">
    <location>
        <begin position="342"/>
        <end position="361"/>
    </location>
</feature>
<name>A0A0F2M3T6_SPOSC</name>
<comment type="caution">
    <text evidence="3">The sequence shown here is derived from an EMBL/GenBank/DDBJ whole genome shotgun (WGS) entry which is preliminary data.</text>
</comment>
<reference evidence="3 4" key="2">
    <citation type="journal article" date="2015" name="Eukaryot. Cell">
        <title>Asexual propagation of a virulent clone complex in a human and feline outbreak of sporotrichosis.</title>
        <authorList>
            <person name="Teixeira Mde M."/>
            <person name="Rodrigues A.M."/>
            <person name="Tsui C.K."/>
            <person name="de Almeida L.G."/>
            <person name="Van Diepeningen A.D."/>
            <person name="van den Ende B.G."/>
            <person name="Fernandes G.F."/>
            <person name="Kano R."/>
            <person name="Hamelin R.C."/>
            <person name="Lopes-Bezerra L.M."/>
            <person name="Vasconcelos A.T."/>
            <person name="de Hoog S."/>
            <person name="de Camargo Z.P."/>
            <person name="Felipe M.S."/>
        </authorList>
    </citation>
    <scope>NUCLEOTIDE SEQUENCE [LARGE SCALE GENOMIC DNA]</scope>
    <source>
        <strain evidence="3 4">1099-18</strain>
    </source>
</reference>
<keyword evidence="2" id="KW-1133">Transmembrane helix</keyword>
<dbReference type="GeneID" id="27666452"/>
<evidence type="ECO:0000256" key="2">
    <source>
        <dbReference type="SAM" id="Phobius"/>
    </source>
</evidence>
<feature type="region of interest" description="Disordered" evidence="1">
    <location>
        <begin position="339"/>
        <end position="361"/>
    </location>
</feature>
<feature type="transmembrane region" description="Helical" evidence="2">
    <location>
        <begin position="281"/>
        <end position="300"/>
    </location>
</feature>
<dbReference type="VEuPathDB" id="FungiDB:SPSK_04367"/>
<organism evidence="3 4">
    <name type="scientific">Sporothrix schenckii 1099-18</name>
    <dbReference type="NCBI Taxonomy" id="1397361"/>
    <lineage>
        <taxon>Eukaryota</taxon>
        <taxon>Fungi</taxon>
        <taxon>Dikarya</taxon>
        <taxon>Ascomycota</taxon>
        <taxon>Pezizomycotina</taxon>
        <taxon>Sordariomycetes</taxon>
        <taxon>Sordariomycetidae</taxon>
        <taxon>Ophiostomatales</taxon>
        <taxon>Ophiostomataceae</taxon>
        <taxon>Sporothrix</taxon>
    </lineage>
</organism>
<feature type="transmembrane region" description="Helical" evidence="2">
    <location>
        <begin position="205"/>
        <end position="229"/>
    </location>
</feature>
<feature type="transmembrane region" description="Helical" evidence="2">
    <location>
        <begin position="18"/>
        <end position="44"/>
    </location>
</feature>
<protein>
    <submittedName>
        <fullName evidence="3">Uncharacterized protein</fullName>
    </submittedName>
</protein>
<dbReference type="EMBL" id="AXCR01000010">
    <property type="protein sequence ID" value="KJR82831.1"/>
    <property type="molecule type" value="Genomic_DNA"/>
</dbReference>
<proteinExistence type="predicted"/>
<feature type="transmembrane region" description="Helical" evidence="2">
    <location>
        <begin position="107"/>
        <end position="126"/>
    </location>
</feature>
<feature type="transmembrane region" description="Helical" evidence="2">
    <location>
        <begin position="138"/>
        <end position="157"/>
    </location>
</feature>
<keyword evidence="2" id="KW-0812">Transmembrane</keyword>
<feature type="transmembrane region" description="Helical" evidence="2">
    <location>
        <begin position="236"/>
        <end position="261"/>
    </location>
</feature>
<dbReference type="PANTHER" id="PTHR37577">
    <property type="entry name" value="INTEGRAL MEMBRANE PROTEIN"/>
    <property type="match status" value="1"/>
</dbReference>
<evidence type="ECO:0000313" key="4">
    <source>
        <dbReference type="Proteomes" id="UP000033710"/>
    </source>
</evidence>
<dbReference type="KEGG" id="ssck:SPSK_04367"/>